<dbReference type="EMBL" id="JBBNAG010000004">
    <property type="protein sequence ID" value="KAK9140351.1"/>
    <property type="molecule type" value="Genomic_DNA"/>
</dbReference>
<comment type="caution">
    <text evidence="1">The sequence shown here is derived from an EMBL/GenBank/DDBJ whole genome shotgun (WGS) entry which is preliminary data.</text>
</comment>
<evidence type="ECO:0000313" key="1">
    <source>
        <dbReference type="EMBL" id="KAK9140351.1"/>
    </source>
</evidence>
<reference evidence="1 2" key="1">
    <citation type="submission" date="2024-01" db="EMBL/GenBank/DDBJ databases">
        <title>Genome assemblies of Stephania.</title>
        <authorList>
            <person name="Yang L."/>
        </authorList>
    </citation>
    <scope>NUCLEOTIDE SEQUENCE [LARGE SCALE GENOMIC DNA]</scope>
    <source>
        <strain evidence="1">JXDWG</strain>
        <tissue evidence="1">Leaf</tissue>
    </source>
</reference>
<dbReference type="Proteomes" id="UP001419268">
    <property type="component" value="Unassembled WGS sequence"/>
</dbReference>
<sequence length="117" mass="13573">MDMARFSGFAGWFDVHFRGSRDSPTTQEIELTTAPSVDNGTHWGQQLSKQLKWLKCLLSSTRNEVMTTVLKDFETKLQIQITCPVRDEATGVRVFSFCQREVDGWWSIFVLNKERHM</sequence>
<protein>
    <submittedName>
        <fullName evidence="1">Uncharacterized protein</fullName>
    </submittedName>
</protein>
<accession>A0AAP0PGU4</accession>
<gene>
    <name evidence="1" type="ORF">Scep_010032</name>
</gene>
<proteinExistence type="predicted"/>
<keyword evidence="2" id="KW-1185">Reference proteome</keyword>
<organism evidence="1 2">
    <name type="scientific">Stephania cephalantha</name>
    <dbReference type="NCBI Taxonomy" id="152367"/>
    <lineage>
        <taxon>Eukaryota</taxon>
        <taxon>Viridiplantae</taxon>
        <taxon>Streptophyta</taxon>
        <taxon>Embryophyta</taxon>
        <taxon>Tracheophyta</taxon>
        <taxon>Spermatophyta</taxon>
        <taxon>Magnoliopsida</taxon>
        <taxon>Ranunculales</taxon>
        <taxon>Menispermaceae</taxon>
        <taxon>Menispermoideae</taxon>
        <taxon>Cissampelideae</taxon>
        <taxon>Stephania</taxon>
    </lineage>
</organism>
<name>A0AAP0PGU4_9MAGN</name>
<dbReference type="Gene3D" id="2.70.160.11">
    <property type="entry name" value="Hnrnp arginine n-methyltransferase1"/>
    <property type="match status" value="1"/>
</dbReference>
<evidence type="ECO:0000313" key="2">
    <source>
        <dbReference type="Proteomes" id="UP001419268"/>
    </source>
</evidence>
<dbReference type="AlphaFoldDB" id="A0AAP0PGU4"/>